<evidence type="ECO:0000313" key="4">
    <source>
        <dbReference type="Proteomes" id="UP001165740"/>
    </source>
</evidence>
<dbReference type="Proteomes" id="UP001165740">
    <property type="component" value="Chromosome 10"/>
</dbReference>
<evidence type="ECO:0000256" key="2">
    <source>
        <dbReference type="SAM" id="MobiDB-lite"/>
    </source>
</evidence>
<evidence type="ECO:0000313" key="5">
    <source>
        <dbReference type="RefSeq" id="XP_055899712.1"/>
    </source>
</evidence>
<dbReference type="InterPro" id="IPR000159">
    <property type="entry name" value="RA_dom"/>
</dbReference>
<evidence type="ECO:0000313" key="7">
    <source>
        <dbReference type="RefSeq" id="XP_055899714.1"/>
    </source>
</evidence>
<feature type="coiled-coil region" evidence="1">
    <location>
        <begin position="819"/>
        <end position="846"/>
    </location>
</feature>
<dbReference type="GeneID" id="106054377"/>
<dbReference type="GO" id="GO:0007165">
    <property type="term" value="P:signal transduction"/>
    <property type="evidence" value="ECO:0007669"/>
    <property type="project" value="InterPro"/>
</dbReference>
<feature type="compositionally biased region" description="Basic and acidic residues" evidence="2">
    <location>
        <begin position="937"/>
        <end position="946"/>
    </location>
</feature>
<dbReference type="RefSeq" id="XP_055899712.1">
    <property type="nucleotide sequence ID" value="XM_056043737.1"/>
</dbReference>
<accession>A0A9W3BJV9</accession>
<dbReference type="InterPro" id="IPR029071">
    <property type="entry name" value="Ubiquitin-like_domsf"/>
</dbReference>
<reference evidence="5 6" key="1">
    <citation type="submission" date="2025-04" db="UniProtKB">
        <authorList>
            <consortium name="RefSeq"/>
        </authorList>
    </citation>
    <scope>IDENTIFICATION</scope>
</reference>
<keyword evidence="1" id="KW-0175">Coiled coil</keyword>
<feature type="region of interest" description="Disordered" evidence="2">
    <location>
        <begin position="161"/>
        <end position="188"/>
    </location>
</feature>
<feature type="region of interest" description="Disordered" evidence="2">
    <location>
        <begin position="1005"/>
        <end position="1041"/>
    </location>
</feature>
<dbReference type="OrthoDB" id="10051571at2759"/>
<evidence type="ECO:0000259" key="3">
    <source>
        <dbReference type="PROSITE" id="PS50200"/>
    </source>
</evidence>
<dbReference type="PANTHER" id="PTHR15286">
    <property type="entry name" value="RAS-ASSOCIATING DOMAIN CONTAINING PROTEIN"/>
    <property type="match status" value="1"/>
</dbReference>
<feature type="compositionally biased region" description="Basic and acidic residues" evidence="2">
    <location>
        <begin position="420"/>
        <end position="429"/>
    </location>
</feature>
<feature type="compositionally biased region" description="Polar residues" evidence="2">
    <location>
        <begin position="394"/>
        <end position="411"/>
    </location>
</feature>
<dbReference type="PROSITE" id="PS50200">
    <property type="entry name" value="RA"/>
    <property type="match status" value="1"/>
</dbReference>
<name>A0A9W3BJV9_BIOGL</name>
<evidence type="ECO:0000256" key="1">
    <source>
        <dbReference type="SAM" id="Coils"/>
    </source>
</evidence>
<feature type="region of interest" description="Disordered" evidence="2">
    <location>
        <begin position="740"/>
        <end position="759"/>
    </location>
</feature>
<keyword evidence="4" id="KW-1185">Reference proteome</keyword>
<feature type="region of interest" description="Disordered" evidence="2">
    <location>
        <begin position="653"/>
        <end position="732"/>
    </location>
</feature>
<feature type="compositionally biased region" description="Polar residues" evidence="2">
    <location>
        <begin position="256"/>
        <end position="278"/>
    </location>
</feature>
<feature type="region of interest" description="Disordered" evidence="2">
    <location>
        <begin position="304"/>
        <end position="570"/>
    </location>
</feature>
<evidence type="ECO:0000313" key="6">
    <source>
        <dbReference type="RefSeq" id="XP_055899713.1"/>
    </source>
</evidence>
<organism evidence="4 7">
    <name type="scientific">Biomphalaria glabrata</name>
    <name type="common">Bloodfluke planorb</name>
    <name type="synonym">Freshwater snail</name>
    <dbReference type="NCBI Taxonomy" id="6526"/>
    <lineage>
        <taxon>Eukaryota</taxon>
        <taxon>Metazoa</taxon>
        <taxon>Spiralia</taxon>
        <taxon>Lophotrochozoa</taxon>
        <taxon>Mollusca</taxon>
        <taxon>Gastropoda</taxon>
        <taxon>Heterobranchia</taxon>
        <taxon>Euthyneura</taxon>
        <taxon>Panpulmonata</taxon>
        <taxon>Hygrophila</taxon>
        <taxon>Lymnaeoidea</taxon>
        <taxon>Planorbidae</taxon>
        <taxon>Biomphalaria</taxon>
    </lineage>
</organism>
<dbReference type="SUPFAM" id="SSF54236">
    <property type="entry name" value="Ubiquitin-like"/>
    <property type="match status" value="1"/>
</dbReference>
<feature type="region of interest" description="Disordered" evidence="2">
    <location>
        <begin position="212"/>
        <end position="278"/>
    </location>
</feature>
<feature type="compositionally biased region" description="Low complexity" evidence="2">
    <location>
        <begin position="321"/>
        <end position="335"/>
    </location>
</feature>
<feature type="compositionally biased region" description="Low complexity" evidence="2">
    <location>
        <begin position="682"/>
        <end position="692"/>
    </location>
</feature>
<feature type="compositionally biased region" description="Polar residues" evidence="2">
    <location>
        <begin position="304"/>
        <end position="315"/>
    </location>
</feature>
<feature type="compositionally biased region" description="Polar residues" evidence="2">
    <location>
        <begin position="375"/>
        <end position="386"/>
    </location>
</feature>
<dbReference type="Pfam" id="PF21712">
    <property type="entry name" value="RASSF8-10_RA"/>
    <property type="match status" value="1"/>
</dbReference>
<gene>
    <name evidence="5 6 7" type="primary">LOC106054377</name>
</gene>
<dbReference type="PANTHER" id="PTHR15286:SF6">
    <property type="entry name" value="GH01133P"/>
    <property type="match status" value="1"/>
</dbReference>
<dbReference type="InterPro" id="IPR048945">
    <property type="entry name" value="RASSF8/10_RA"/>
</dbReference>
<dbReference type="Gene3D" id="3.10.20.90">
    <property type="entry name" value="Phosphatidylinositol 3-kinase Catalytic Subunit, Chain A, domain 1"/>
    <property type="match status" value="1"/>
</dbReference>
<dbReference type="RefSeq" id="XP_055899713.1">
    <property type="nucleotide sequence ID" value="XM_056043738.1"/>
</dbReference>
<sequence>MELKVWMDGIQRVVSGANYDTTCRDVVLALAHAMGRTGRFTLVEKWRESERPLTPAECPLLSLHKWGEYASEVKFYLIQAESDKVIGRKKGNLKEAKLDEWINKIPKGNHSTNTLAYDSLKRSLTFSGVNTIPCPPMSSSNGSDVSSNHNRMDHGYHDMMTNNSSSANSSRATVKPLPNGDIRITKDYRHSHAVQTSLKDIDRLDSPKLSPVSMHVLNRGDGKDVHPFAKSSSLAQTGRGDAREIHPANMPGSVSPYDQNHSAPHQKALSQIPSHQRVSPNQFLASSQLQNPSYVQSSWKQNTGVNISSSSSAPTPANRMLHQPPSLSQPSSLDSHPPPLHLPLSKPQASLSFHTQPQKEPSSSQPLPKSSSLQYSNHNSRQQTKQRPLPAPRHTQNPTGQFEYPNTQGRNVQAPLPRQRSRERNESKEAQPPALQKNNDEQTKPLSIHNKWPPLEDSFYSNEDNDSKFPKPTTVRYAPNRRYRDEIKDISNSNNNSKTLSNVKAVENASSPQNSTGYAYKSSTLERSVPHQKKSLPTPARSLSTGETDDSKPGSDHLPLPAVQPRSGSEGAKLNFVDSALMKHTKTSIDPSRSPGVMSSFASAVAHVRQQSADGILKPKVNFHVRQSSSDGGPSENMLQEGIKSNEATNLASNSHNQQSALHRSSNDSTNASLEGHSKQATSQHSITSTSPSSPPPTFSPINFRPTSAFKEVSQRNNRVQSPSKVPNSYSLNQPSFSTFGIGVPPAHPPSGGNHSRQSSVEIEEYDLDQNFKDVLLRDTAGTTSLGKNLDIPMEYSLDSGKVTPVKTETEYLQLVRLIKVQQEKLQTQEAKIKDTDMEISSLESNESQYQLSRENISEQVSILEKEELENQQDLMELEKVDWVQIIDGEKKQDSSYKMQLVKLKKEIEELDVKLKKTRDEEEKLKKELQSEQQSVENKKKMSDEGEKLASLELSKLKEDISLVNKTIQEKEHQQKQVEDSIRNVEENKLEKEKKVEALLREWVDDSAEDEDEEQMQVLTDSVSEENHTEASLASKSPKLSASDNGEVILKILEGRLSPHPGLEGLVSEGLKSALKSPMTTKNPNGVWV</sequence>
<dbReference type="InterPro" id="IPR033593">
    <property type="entry name" value="N-RASSF"/>
</dbReference>
<dbReference type="RefSeq" id="XP_055899714.1">
    <property type="nucleotide sequence ID" value="XM_056043739.1"/>
</dbReference>
<feature type="compositionally biased region" description="Low complexity" evidence="2">
    <location>
        <begin position="1031"/>
        <end position="1041"/>
    </location>
</feature>
<feature type="compositionally biased region" description="Polar residues" evidence="2">
    <location>
        <begin position="653"/>
        <end position="673"/>
    </location>
</feature>
<feature type="compositionally biased region" description="Polar residues" evidence="2">
    <location>
        <begin position="715"/>
        <end position="732"/>
    </location>
</feature>
<dbReference type="OMA" id="CSTHKEN"/>
<feature type="compositionally biased region" description="Polar residues" evidence="2">
    <location>
        <begin position="498"/>
        <end position="526"/>
    </location>
</feature>
<dbReference type="AlphaFoldDB" id="A0A9W3BJV9"/>
<proteinExistence type="predicted"/>
<feature type="domain" description="Ras-associating" evidence="3">
    <location>
        <begin position="1"/>
        <end position="82"/>
    </location>
</feature>
<feature type="compositionally biased region" description="Basic and acidic residues" evidence="2">
    <location>
        <begin position="218"/>
        <end position="227"/>
    </location>
</feature>
<protein>
    <submittedName>
        <fullName evidence="5 6">Uncharacterized protein LOC106054377</fullName>
    </submittedName>
</protein>
<feature type="compositionally biased region" description="Low complexity" evidence="2">
    <location>
        <begin position="356"/>
        <end position="374"/>
    </location>
</feature>
<feature type="region of interest" description="Disordered" evidence="2">
    <location>
        <begin position="922"/>
        <end position="946"/>
    </location>
</feature>
<feature type="compositionally biased region" description="Acidic residues" evidence="2">
    <location>
        <begin position="1005"/>
        <end position="1015"/>
    </location>
</feature>